<proteinExistence type="predicted"/>
<dbReference type="OrthoDB" id="5022306at2"/>
<name>A0A545AP30_9ACTN</name>
<sequence length="177" mass="20439">MEWNRVLREQWEYLWNQQVRARLHGLTDDEYFWSPAPNPWTVRPHRDGSFAMDFTYPPPEPAPFTTIAWRLNHVIFGVLAMRNTWHFGAPATSWETWEFAGRAATALQQLDEQVDVWLAGVRSLGEDGLAAPVGDKEPYPDSPMATLILHVQRELIHHLSEVSLLRDLYLHTNGARP</sequence>
<comment type="caution">
    <text evidence="2">The sequence shown here is derived from an EMBL/GenBank/DDBJ whole genome shotgun (WGS) entry which is preliminary data.</text>
</comment>
<dbReference type="InParanoid" id="A0A545AP30"/>
<dbReference type="InterPro" id="IPR024775">
    <property type="entry name" value="DinB-like"/>
</dbReference>
<accession>A0A545AP30</accession>
<dbReference type="AlphaFoldDB" id="A0A545AP30"/>
<feature type="domain" description="DinB-like" evidence="1">
    <location>
        <begin position="60"/>
        <end position="161"/>
    </location>
</feature>
<dbReference type="Gene3D" id="1.20.120.450">
    <property type="entry name" value="dinb family like domain"/>
    <property type="match status" value="1"/>
</dbReference>
<dbReference type="Pfam" id="PF12867">
    <property type="entry name" value="DinB_2"/>
    <property type="match status" value="1"/>
</dbReference>
<organism evidence="2 3">
    <name type="scientific">Cryptosporangium phraense</name>
    <dbReference type="NCBI Taxonomy" id="2593070"/>
    <lineage>
        <taxon>Bacteria</taxon>
        <taxon>Bacillati</taxon>
        <taxon>Actinomycetota</taxon>
        <taxon>Actinomycetes</taxon>
        <taxon>Cryptosporangiales</taxon>
        <taxon>Cryptosporangiaceae</taxon>
        <taxon>Cryptosporangium</taxon>
    </lineage>
</organism>
<evidence type="ECO:0000259" key="1">
    <source>
        <dbReference type="Pfam" id="PF12867"/>
    </source>
</evidence>
<gene>
    <name evidence="2" type="ORF">FL583_24735</name>
</gene>
<dbReference type="InterPro" id="IPR034660">
    <property type="entry name" value="DinB/YfiT-like"/>
</dbReference>
<dbReference type="RefSeq" id="WP_142707194.1">
    <property type="nucleotide sequence ID" value="NZ_VIRS01000018.1"/>
</dbReference>
<keyword evidence="3" id="KW-1185">Reference proteome</keyword>
<dbReference type="EMBL" id="VIRS01000018">
    <property type="protein sequence ID" value="TQS42505.1"/>
    <property type="molecule type" value="Genomic_DNA"/>
</dbReference>
<dbReference type="SUPFAM" id="SSF109854">
    <property type="entry name" value="DinB/YfiT-like putative metalloenzymes"/>
    <property type="match status" value="1"/>
</dbReference>
<reference evidence="2 3" key="1">
    <citation type="submission" date="2019-07" db="EMBL/GenBank/DDBJ databases">
        <title>Cryptosporangium phraense sp. nov., isolated from plant litter.</title>
        <authorList>
            <person name="Suriyachadkun C."/>
        </authorList>
    </citation>
    <scope>NUCLEOTIDE SEQUENCE [LARGE SCALE GENOMIC DNA]</scope>
    <source>
        <strain evidence="2 3">A-T 5661</strain>
    </source>
</reference>
<evidence type="ECO:0000313" key="3">
    <source>
        <dbReference type="Proteomes" id="UP000317982"/>
    </source>
</evidence>
<evidence type="ECO:0000313" key="2">
    <source>
        <dbReference type="EMBL" id="TQS42505.1"/>
    </source>
</evidence>
<protein>
    <submittedName>
        <fullName evidence="2">DinB family protein</fullName>
    </submittedName>
</protein>
<dbReference type="Proteomes" id="UP000317982">
    <property type="component" value="Unassembled WGS sequence"/>
</dbReference>